<protein>
    <submittedName>
        <fullName evidence="1">Uncharacterized protein</fullName>
    </submittedName>
</protein>
<proteinExistence type="predicted"/>
<accession>A0A2P8CA82</accession>
<sequence length="56" mass="6030">MKPQSAPAQPAQGLTLPTVLQMLGRQLSKAGRTFHLLFTGSLLGGITSEVFRHLIN</sequence>
<dbReference type="AlphaFoldDB" id="A0A2P8CA82"/>
<dbReference type="Proteomes" id="UP000240542">
    <property type="component" value="Unassembled WGS sequence"/>
</dbReference>
<keyword evidence="2" id="KW-1185">Reference proteome</keyword>
<name>A0A2P8CA82_9ACTN</name>
<evidence type="ECO:0000313" key="2">
    <source>
        <dbReference type="Proteomes" id="UP000240542"/>
    </source>
</evidence>
<comment type="caution">
    <text evidence="1">The sequence shown here is derived from an EMBL/GenBank/DDBJ whole genome shotgun (WGS) entry which is preliminary data.</text>
</comment>
<dbReference type="EMBL" id="PYGA01000045">
    <property type="protein sequence ID" value="PSK81886.1"/>
    <property type="molecule type" value="Genomic_DNA"/>
</dbReference>
<evidence type="ECO:0000313" key="1">
    <source>
        <dbReference type="EMBL" id="PSK81886.1"/>
    </source>
</evidence>
<reference evidence="1 2" key="1">
    <citation type="submission" date="2018-03" db="EMBL/GenBank/DDBJ databases">
        <title>Genomic Encyclopedia of Archaeal and Bacterial Type Strains, Phase II (KMG-II): from individual species to whole genera.</title>
        <authorList>
            <person name="Goeker M."/>
        </authorList>
    </citation>
    <scope>NUCLEOTIDE SEQUENCE [LARGE SCALE GENOMIC DNA]</scope>
    <source>
        <strain evidence="1 2">DSM 45312</strain>
    </source>
</reference>
<dbReference type="RefSeq" id="WP_170134413.1">
    <property type="nucleotide sequence ID" value="NZ_PYGA01000045.1"/>
</dbReference>
<organism evidence="1 2">
    <name type="scientific">Murinocardiopsis flavida</name>
    <dbReference type="NCBI Taxonomy" id="645275"/>
    <lineage>
        <taxon>Bacteria</taxon>
        <taxon>Bacillati</taxon>
        <taxon>Actinomycetota</taxon>
        <taxon>Actinomycetes</taxon>
        <taxon>Streptosporangiales</taxon>
        <taxon>Nocardiopsidaceae</taxon>
        <taxon>Murinocardiopsis</taxon>
    </lineage>
</organism>
<gene>
    <name evidence="1" type="ORF">CLV63_1457</name>
</gene>